<comment type="similarity">
    <text evidence="2">Belongs to the DcuC/DcuD transporter (TC 2.A.61) family.</text>
</comment>
<feature type="transmembrane region" description="Helical" evidence="8">
    <location>
        <begin position="411"/>
        <end position="430"/>
    </location>
</feature>
<protein>
    <submittedName>
        <fullName evidence="9">C4-dicarboxylate ABC transporter</fullName>
    </submittedName>
</protein>
<evidence type="ECO:0000256" key="4">
    <source>
        <dbReference type="ARBA" id="ARBA00022475"/>
    </source>
</evidence>
<dbReference type="GO" id="GO:0005886">
    <property type="term" value="C:plasma membrane"/>
    <property type="evidence" value="ECO:0007669"/>
    <property type="project" value="UniProtKB-SubCell"/>
</dbReference>
<keyword evidence="7 8" id="KW-0472">Membrane</keyword>
<evidence type="ECO:0000256" key="3">
    <source>
        <dbReference type="ARBA" id="ARBA00022448"/>
    </source>
</evidence>
<feature type="transmembrane region" description="Helical" evidence="8">
    <location>
        <begin position="274"/>
        <end position="293"/>
    </location>
</feature>
<dbReference type="NCBIfam" id="NF037994">
    <property type="entry name" value="DcuC_1"/>
    <property type="match status" value="1"/>
</dbReference>
<dbReference type="Pfam" id="PF03606">
    <property type="entry name" value="DcuC"/>
    <property type="match status" value="1"/>
</dbReference>
<dbReference type="GO" id="GO:0015556">
    <property type="term" value="F:C4-dicarboxylate transmembrane transporter activity"/>
    <property type="evidence" value="ECO:0007669"/>
    <property type="project" value="InterPro"/>
</dbReference>
<proteinExistence type="inferred from homology"/>
<organism evidence="9 10">
    <name type="scientific">Rodentibacter trehalosifermentans</name>
    <dbReference type="NCBI Taxonomy" id="1908263"/>
    <lineage>
        <taxon>Bacteria</taxon>
        <taxon>Pseudomonadati</taxon>
        <taxon>Pseudomonadota</taxon>
        <taxon>Gammaproteobacteria</taxon>
        <taxon>Pasteurellales</taxon>
        <taxon>Pasteurellaceae</taxon>
        <taxon>Rodentibacter</taxon>
    </lineage>
</organism>
<keyword evidence="5 8" id="KW-0812">Transmembrane</keyword>
<dbReference type="EMBL" id="MLHK01000019">
    <property type="protein sequence ID" value="OOF46215.1"/>
    <property type="molecule type" value="Genomic_DNA"/>
</dbReference>
<dbReference type="RefSeq" id="WP_077419641.1">
    <property type="nucleotide sequence ID" value="NZ_MLHK01000019.1"/>
</dbReference>
<name>A0A1V3IV87_9PAST</name>
<dbReference type="NCBIfam" id="TIGR00771">
    <property type="entry name" value="DcuC"/>
    <property type="match status" value="1"/>
</dbReference>
<dbReference type="PANTHER" id="PTHR42002:SF2">
    <property type="entry name" value="ANAEROBIC C4-DICARBOXYLATE TRANSPORTER DCUC-RELATED"/>
    <property type="match status" value="1"/>
</dbReference>
<comment type="subcellular location">
    <subcellularLocation>
        <location evidence="1">Cell membrane</location>
        <topology evidence="1">Multi-pass membrane protein</topology>
    </subcellularLocation>
</comment>
<keyword evidence="3" id="KW-0813">Transport</keyword>
<feature type="transmembrane region" description="Helical" evidence="8">
    <location>
        <begin position="200"/>
        <end position="219"/>
    </location>
</feature>
<evidence type="ECO:0000256" key="5">
    <source>
        <dbReference type="ARBA" id="ARBA00022692"/>
    </source>
</evidence>
<accession>A0A1V3IV87</accession>
<dbReference type="AlphaFoldDB" id="A0A1V3IV87"/>
<feature type="transmembrane region" description="Helical" evidence="8">
    <location>
        <begin position="21"/>
        <end position="41"/>
    </location>
</feature>
<evidence type="ECO:0000256" key="6">
    <source>
        <dbReference type="ARBA" id="ARBA00022989"/>
    </source>
</evidence>
<gene>
    <name evidence="9" type="ORF">BKK51_03360</name>
</gene>
<feature type="transmembrane region" description="Helical" evidence="8">
    <location>
        <begin position="247"/>
        <end position="267"/>
    </location>
</feature>
<dbReference type="InterPro" id="IPR004669">
    <property type="entry name" value="C4_dicarb_anaerob_car"/>
</dbReference>
<feature type="transmembrane region" description="Helical" evidence="8">
    <location>
        <begin position="347"/>
        <end position="368"/>
    </location>
</feature>
<feature type="transmembrane region" description="Helical" evidence="8">
    <location>
        <begin position="374"/>
        <end position="399"/>
    </location>
</feature>
<evidence type="ECO:0000313" key="9">
    <source>
        <dbReference type="EMBL" id="OOF46215.1"/>
    </source>
</evidence>
<dbReference type="PANTHER" id="PTHR42002">
    <property type="entry name" value="ANAEROBIC C4-DICARBOXYLATE TRANSPORTER DCUC-RELATED"/>
    <property type="match status" value="1"/>
</dbReference>
<evidence type="ECO:0000313" key="10">
    <source>
        <dbReference type="Proteomes" id="UP000188728"/>
    </source>
</evidence>
<evidence type="ECO:0000256" key="8">
    <source>
        <dbReference type="SAM" id="Phobius"/>
    </source>
</evidence>
<evidence type="ECO:0000256" key="2">
    <source>
        <dbReference type="ARBA" id="ARBA00005275"/>
    </source>
</evidence>
<evidence type="ECO:0000256" key="1">
    <source>
        <dbReference type="ARBA" id="ARBA00004651"/>
    </source>
</evidence>
<dbReference type="Proteomes" id="UP000188728">
    <property type="component" value="Unassembled WGS sequence"/>
</dbReference>
<dbReference type="InterPro" id="IPR018385">
    <property type="entry name" value="C4_dicarb_anaerob_car-like"/>
</dbReference>
<reference evidence="9 10" key="1">
    <citation type="submission" date="2016-10" db="EMBL/GenBank/DDBJ databases">
        <title>Rodentibacter gen. nov. and new species.</title>
        <authorList>
            <person name="Christensen H."/>
        </authorList>
    </citation>
    <scope>NUCLEOTIDE SEQUENCE [LARGE SCALE GENOMIC DNA]</scope>
    <source>
        <strain evidence="9 10">H1983213011</strain>
    </source>
</reference>
<feature type="transmembrane region" description="Helical" evidence="8">
    <location>
        <begin position="114"/>
        <end position="142"/>
    </location>
</feature>
<keyword evidence="6 8" id="KW-1133">Transmembrane helix</keyword>
<comment type="caution">
    <text evidence="9">The sequence shown here is derived from an EMBL/GenBank/DDBJ whole genome shotgun (WGS) entry which is preliminary data.</text>
</comment>
<evidence type="ECO:0000256" key="7">
    <source>
        <dbReference type="ARBA" id="ARBA00023136"/>
    </source>
</evidence>
<sequence length="455" mass="47744">MYSFIALPIVIIAGYLIVKKYNTQAILFLAGLLMIIIGALAGHTEFLPKGTKPSGALAVDFFLVIKSVSSSSLANIGLIIMATGGFAKYMGHIGAANALVQIAIKPLSYIKKPYFLLGLTYIIGQALNIFIPSAVGLAMLLLISLYPILTSIGCTPASVAAVLATSACLDLGPASGASNKAAEVIGIDAAGYFIQHQLPVAIATVFTIAVLHIVTQRFFDKQDAQKDMSSDSRLTVKENNAPKVPKIFAILPILPLVLLLTFSKFAVTSIKIDTVTAMFISLVIAMLFDWIYTRDGKKVAESLKIYLQGMGDLFAGVVSLIIAAQVFVIGLENIGFINSLMTLSNQLGLSASLMMIFLVIIIGIVTLLSGSGNAAFFSLSGLAPAAATNLGVSTAMFAMPMQLAAGIFRSFSPVSGVVLACAGVANIPPLELVKRTAIPMIGGLITTLVVSIFMG</sequence>
<feature type="transmembrane region" description="Helical" evidence="8">
    <location>
        <begin position="436"/>
        <end position="454"/>
    </location>
</feature>
<feature type="transmembrane region" description="Helical" evidence="8">
    <location>
        <begin position="313"/>
        <end position="335"/>
    </location>
</feature>
<feature type="transmembrane region" description="Helical" evidence="8">
    <location>
        <begin position="148"/>
        <end position="169"/>
    </location>
</feature>
<keyword evidence="4" id="KW-1003">Cell membrane</keyword>